<sequence length="252" mass="29159">MFPDPAFVDWNFIMGPGSDWHTLRSQLYHFGQQLPFQQRIPKFTFRGVNSSAARVELLNKFTARTDIADVRPFAWGMQVLPIPVSEHNRSAGYLAPEDSCRYKYILYADGWGVSFRLKYLLMCGSILLTHDVKHKDILLTALKPNEDIYYVGPRWERLEETYRYLESQDQAQLAARARAVTDKVYGFTSDHGLACYIVELLWQYKESVQTWEVEKPNPEQELSLDHFFKMAAPKRDQDSCYDALASCAQVPV</sequence>
<evidence type="ECO:0000313" key="2">
    <source>
        <dbReference type="EMBL" id="KXZ55293.1"/>
    </source>
</evidence>
<keyword evidence="3" id="KW-1185">Reference proteome</keyword>
<dbReference type="EMBL" id="LSYV01000004">
    <property type="protein sequence ID" value="KXZ55293.1"/>
    <property type="molecule type" value="Genomic_DNA"/>
</dbReference>
<accession>A0A150GZW6</accession>
<dbReference type="SMART" id="SM00672">
    <property type="entry name" value="CAP10"/>
    <property type="match status" value="1"/>
</dbReference>
<reference evidence="3" key="1">
    <citation type="journal article" date="2016" name="Nat. Commun.">
        <title>The Gonium pectorale genome demonstrates co-option of cell cycle regulation during the evolution of multicellularity.</title>
        <authorList>
            <person name="Hanschen E.R."/>
            <person name="Marriage T.N."/>
            <person name="Ferris P.J."/>
            <person name="Hamaji T."/>
            <person name="Toyoda A."/>
            <person name="Fujiyama A."/>
            <person name="Neme R."/>
            <person name="Noguchi H."/>
            <person name="Minakuchi Y."/>
            <person name="Suzuki M."/>
            <person name="Kawai-Toyooka H."/>
            <person name="Smith D.R."/>
            <person name="Sparks H."/>
            <person name="Anderson J."/>
            <person name="Bakaric R."/>
            <person name="Luria V."/>
            <person name="Karger A."/>
            <person name="Kirschner M.W."/>
            <person name="Durand P.M."/>
            <person name="Michod R.E."/>
            <person name="Nozaki H."/>
            <person name="Olson B.J."/>
        </authorList>
    </citation>
    <scope>NUCLEOTIDE SEQUENCE [LARGE SCALE GENOMIC DNA]</scope>
    <source>
        <strain evidence="3">NIES-2863</strain>
    </source>
</reference>
<dbReference type="InterPro" id="IPR006598">
    <property type="entry name" value="CAP10"/>
</dbReference>
<evidence type="ECO:0000259" key="1">
    <source>
        <dbReference type="SMART" id="SM00672"/>
    </source>
</evidence>
<dbReference type="Proteomes" id="UP000075714">
    <property type="component" value="Unassembled WGS sequence"/>
</dbReference>
<dbReference type="OrthoDB" id="512899at2759"/>
<dbReference type="InterPro" id="IPR051091">
    <property type="entry name" value="O-Glucosyltr/Glycosyltrsf_90"/>
</dbReference>
<protein>
    <recommendedName>
        <fullName evidence="1">Glycosyl transferase CAP10 domain-containing protein</fullName>
    </recommendedName>
</protein>
<feature type="domain" description="Glycosyl transferase CAP10" evidence="1">
    <location>
        <begin position="1"/>
        <end position="205"/>
    </location>
</feature>
<evidence type="ECO:0000313" key="3">
    <source>
        <dbReference type="Proteomes" id="UP000075714"/>
    </source>
</evidence>
<organism evidence="2 3">
    <name type="scientific">Gonium pectorale</name>
    <name type="common">Green alga</name>
    <dbReference type="NCBI Taxonomy" id="33097"/>
    <lineage>
        <taxon>Eukaryota</taxon>
        <taxon>Viridiplantae</taxon>
        <taxon>Chlorophyta</taxon>
        <taxon>core chlorophytes</taxon>
        <taxon>Chlorophyceae</taxon>
        <taxon>CS clade</taxon>
        <taxon>Chlamydomonadales</taxon>
        <taxon>Volvocaceae</taxon>
        <taxon>Gonium</taxon>
    </lineage>
</organism>
<comment type="caution">
    <text evidence="2">The sequence shown here is derived from an EMBL/GenBank/DDBJ whole genome shotgun (WGS) entry which is preliminary data.</text>
</comment>
<gene>
    <name evidence="2" type="ORF">GPECTOR_3g429</name>
</gene>
<dbReference type="AlphaFoldDB" id="A0A150GZW6"/>
<dbReference type="PANTHER" id="PTHR12203">
    <property type="entry name" value="KDEL LYS-ASP-GLU-LEU CONTAINING - RELATED"/>
    <property type="match status" value="1"/>
</dbReference>
<dbReference type="Pfam" id="PF05686">
    <property type="entry name" value="Glyco_transf_90"/>
    <property type="match status" value="1"/>
</dbReference>
<name>A0A150GZW6_GONPE</name>
<dbReference type="PANTHER" id="PTHR12203:SF107">
    <property type="entry name" value="GLYCOSYL TRANSFERASE CAP10 DOMAIN-CONTAINING PROTEIN"/>
    <property type="match status" value="1"/>
</dbReference>
<proteinExistence type="predicted"/>